<organism evidence="1">
    <name type="scientific">Cucumis melo</name>
    <name type="common">Muskmelon</name>
    <dbReference type="NCBI Taxonomy" id="3656"/>
    <lineage>
        <taxon>Eukaryota</taxon>
        <taxon>Viridiplantae</taxon>
        <taxon>Streptophyta</taxon>
        <taxon>Embryophyta</taxon>
        <taxon>Tracheophyta</taxon>
        <taxon>Spermatophyta</taxon>
        <taxon>Magnoliopsida</taxon>
        <taxon>eudicotyledons</taxon>
        <taxon>Gunneridae</taxon>
        <taxon>Pentapetalae</taxon>
        <taxon>rosids</taxon>
        <taxon>fabids</taxon>
        <taxon>Cucurbitales</taxon>
        <taxon>Cucurbitaceae</taxon>
        <taxon>Benincaseae</taxon>
        <taxon>Cucumis</taxon>
    </lineage>
</organism>
<dbReference type="EnsemblPlants" id="MELO3C033424.2.1">
    <property type="protein sequence ID" value="MELO3C033424.2.1"/>
    <property type="gene ID" value="MELO3C033424.2"/>
</dbReference>
<dbReference type="Gramene" id="MELO3C033424.2.1">
    <property type="protein sequence ID" value="MELO3C033424.2.1"/>
    <property type="gene ID" value="MELO3C033424.2"/>
</dbReference>
<accession>A0A9I9EHA0</accession>
<dbReference type="AlphaFoldDB" id="A0A9I9EHA0"/>
<protein>
    <submittedName>
        <fullName evidence="1">Uncharacterized protein</fullName>
    </submittedName>
</protein>
<sequence>MADDLNLSLGSHGADLYFVKSLELIPSLENNGSILIVVPVCEREGILRIEKLRRVILIRSSAAYVSFIRHVVSEHA</sequence>
<name>A0A9I9EHA0_CUCME</name>
<proteinExistence type="predicted"/>
<evidence type="ECO:0000313" key="1">
    <source>
        <dbReference type="EnsemblPlants" id="MELO3C033424.2.1"/>
    </source>
</evidence>
<reference evidence="1" key="1">
    <citation type="submission" date="2023-03" db="UniProtKB">
        <authorList>
            <consortium name="EnsemblPlants"/>
        </authorList>
    </citation>
    <scope>IDENTIFICATION</scope>
</reference>